<sequence length="365" mass="40135">MPDALTLAAAGPDGGTVQVRLSSPDKVVWPATDHGEGITKADLAAYLGAVAGPMLRGLADRPVTLQRVRGGIEGEEFYSKNPPKGVPAWSRTTEVTYPSGRRHPQLVVDDEATLLWTAQMGTVTWHPWPVRSGDNDHPDELRIDLDPQPGRAFADVVEAALGLREVMLEAGLTPFAKTTGSRGVHVFAPVRPELEFLEVRHAVIGLARELERRMPDLVTTAWWKEERGERIFVDFNQATRDRTLAAAWSPRILPGAPVSVPVTWDELVAVRPTELTVHTVPGWLAEHGDAWEGMHDQPDEVAGAYALWQADLERGLGELSFPPDHPKMPGEPPRVQPSKKVAEHWDEQGNRVEPETRPHQHGGAD</sequence>
<dbReference type="AlphaFoldDB" id="A0A285VB98"/>
<feature type="compositionally biased region" description="Basic and acidic residues" evidence="1">
    <location>
        <begin position="340"/>
        <end position="365"/>
    </location>
</feature>
<gene>
    <name evidence="3" type="ORF">SAMN05421879_101101</name>
</gene>
<evidence type="ECO:0000313" key="3">
    <source>
        <dbReference type="EMBL" id="SOC51247.1"/>
    </source>
</evidence>
<dbReference type="Gene3D" id="3.90.920.10">
    <property type="entry name" value="DNA primase, PRIM domain"/>
    <property type="match status" value="1"/>
</dbReference>
<dbReference type="STRING" id="1122622.GCA_000421185_01525"/>
<dbReference type="InterPro" id="IPR052171">
    <property type="entry name" value="NHEJ_LigD"/>
</dbReference>
<keyword evidence="3" id="KW-0436">Ligase</keyword>
<dbReference type="Proteomes" id="UP000219688">
    <property type="component" value="Unassembled WGS sequence"/>
</dbReference>
<reference evidence="4" key="1">
    <citation type="submission" date="2017-08" db="EMBL/GenBank/DDBJ databases">
        <authorList>
            <person name="Varghese N."/>
            <person name="Submissions S."/>
        </authorList>
    </citation>
    <scope>NUCLEOTIDE SEQUENCE [LARGE SCALE GENOMIC DNA]</scope>
    <source>
        <strain evidence="4">USBA17B2</strain>
    </source>
</reference>
<organism evidence="3 4">
    <name type="scientific">Ornithinimicrobium cerasi</name>
    <dbReference type="NCBI Taxonomy" id="2248773"/>
    <lineage>
        <taxon>Bacteria</taxon>
        <taxon>Bacillati</taxon>
        <taxon>Actinomycetota</taxon>
        <taxon>Actinomycetes</taxon>
        <taxon>Micrococcales</taxon>
        <taxon>Ornithinimicrobiaceae</taxon>
        <taxon>Ornithinimicrobium</taxon>
    </lineage>
</organism>
<dbReference type="PANTHER" id="PTHR42705:SF3">
    <property type="entry name" value="ATP-DEPENDENT DNA LIGASE"/>
    <property type="match status" value="1"/>
</dbReference>
<dbReference type="Pfam" id="PF21686">
    <property type="entry name" value="LigD_Prim-Pol"/>
    <property type="match status" value="1"/>
</dbReference>
<dbReference type="GO" id="GO:0016874">
    <property type="term" value="F:ligase activity"/>
    <property type="evidence" value="ECO:0007669"/>
    <property type="project" value="UniProtKB-KW"/>
</dbReference>
<proteinExistence type="predicted"/>
<feature type="domain" description="DNA ligase D polymerase" evidence="2">
    <location>
        <begin position="39"/>
        <end position="291"/>
    </location>
</feature>
<dbReference type="EMBL" id="OBQK01000001">
    <property type="protein sequence ID" value="SOC51247.1"/>
    <property type="molecule type" value="Genomic_DNA"/>
</dbReference>
<dbReference type="RefSeq" id="WP_097186340.1">
    <property type="nucleotide sequence ID" value="NZ_OBQK01000001.1"/>
</dbReference>
<accession>A0A285VB98</accession>
<keyword evidence="4" id="KW-1185">Reference proteome</keyword>
<dbReference type="PANTHER" id="PTHR42705">
    <property type="entry name" value="BIFUNCTIONAL NON-HOMOLOGOUS END JOINING PROTEIN LIGD"/>
    <property type="match status" value="1"/>
</dbReference>
<feature type="region of interest" description="Disordered" evidence="1">
    <location>
        <begin position="316"/>
        <end position="365"/>
    </location>
</feature>
<evidence type="ECO:0000313" key="4">
    <source>
        <dbReference type="Proteomes" id="UP000219688"/>
    </source>
</evidence>
<name>A0A285VB98_9MICO</name>
<dbReference type="NCBIfam" id="TIGR02778">
    <property type="entry name" value="ligD_pol"/>
    <property type="match status" value="1"/>
</dbReference>
<evidence type="ECO:0000259" key="2">
    <source>
        <dbReference type="Pfam" id="PF21686"/>
    </source>
</evidence>
<protein>
    <submittedName>
        <fullName evidence="3">DNA ligase D</fullName>
    </submittedName>
</protein>
<evidence type="ECO:0000256" key="1">
    <source>
        <dbReference type="SAM" id="MobiDB-lite"/>
    </source>
</evidence>
<dbReference type="CDD" id="cd04865">
    <property type="entry name" value="LigD_Pol_like_2"/>
    <property type="match status" value="1"/>
</dbReference>
<dbReference type="InterPro" id="IPR014145">
    <property type="entry name" value="LigD_pol_dom"/>
</dbReference>